<comment type="caution">
    <text evidence="2">The sequence shown here is derived from an EMBL/GenBank/DDBJ whole genome shotgun (WGS) entry which is preliminary data.</text>
</comment>
<dbReference type="EMBL" id="JXTB01000241">
    <property type="protein sequence ID" value="PON50861.1"/>
    <property type="molecule type" value="Genomic_DNA"/>
</dbReference>
<feature type="region of interest" description="Disordered" evidence="1">
    <location>
        <begin position="106"/>
        <end position="199"/>
    </location>
</feature>
<gene>
    <name evidence="2" type="ORF">PanWU01x14_220980</name>
</gene>
<sequence>MFDIVLSENKDLNIQWNKAEHRKDEFDVQPLGGSRRRQKKTTHTRGIKNGGQTLRWWLENLTGGGIFAELLQFRPTSKRSETGSVGFVFSRPSMWDSVWLELGSGSTVGGDNRSGQRPNPLPSLVPSPHDTSESDPHREDQPPNPARAAPEKKPPPERRVHSPRAGSGHLRRDEVYRGIRSKSGKWVPEIRQPRKTTRV</sequence>
<feature type="compositionally biased region" description="Basic and acidic residues" evidence="1">
    <location>
        <begin position="149"/>
        <end position="160"/>
    </location>
</feature>
<evidence type="ECO:0000256" key="1">
    <source>
        <dbReference type="SAM" id="MobiDB-lite"/>
    </source>
</evidence>
<dbReference type="Proteomes" id="UP000237105">
    <property type="component" value="Unassembled WGS sequence"/>
</dbReference>
<evidence type="ECO:0000313" key="2">
    <source>
        <dbReference type="EMBL" id="PON50861.1"/>
    </source>
</evidence>
<proteinExistence type="predicted"/>
<reference evidence="3" key="1">
    <citation type="submission" date="2016-06" db="EMBL/GenBank/DDBJ databases">
        <title>Parallel loss of symbiosis genes in relatives of nitrogen-fixing non-legume Parasponia.</title>
        <authorList>
            <person name="Van Velzen R."/>
            <person name="Holmer R."/>
            <person name="Bu F."/>
            <person name="Rutten L."/>
            <person name="Van Zeijl A."/>
            <person name="Liu W."/>
            <person name="Santuari L."/>
            <person name="Cao Q."/>
            <person name="Sharma T."/>
            <person name="Shen D."/>
            <person name="Roswanjaya Y."/>
            <person name="Wardhani T."/>
            <person name="Kalhor M.S."/>
            <person name="Jansen J."/>
            <person name="Van den Hoogen J."/>
            <person name="Gungor B."/>
            <person name="Hartog M."/>
            <person name="Hontelez J."/>
            <person name="Verver J."/>
            <person name="Yang W.-C."/>
            <person name="Schijlen E."/>
            <person name="Repin R."/>
            <person name="Schilthuizen M."/>
            <person name="Schranz E."/>
            <person name="Heidstra R."/>
            <person name="Miyata K."/>
            <person name="Fedorova E."/>
            <person name="Kohlen W."/>
            <person name="Bisseling T."/>
            <person name="Smit S."/>
            <person name="Geurts R."/>
        </authorList>
    </citation>
    <scope>NUCLEOTIDE SEQUENCE [LARGE SCALE GENOMIC DNA]</scope>
    <source>
        <strain evidence="3">cv. WU1-14</strain>
    </source>
</reference>
<protein>
    <submittedName>
        <fullName evidence="2">AP2/ERF domain containing protein</fullName>
    </submittedName>
</protein>
<evidence type="ECO:0000313" key="3">
    <source>
        <dbReference type="Proteomes" id="UP000237105"/>
    </source>
</evidence>
<keyword evidence="3" id="KW-1185">Reference proteome</keyword>
<feature type="compositionally biased region" description="Basic and acidic residues" evidence="1">
    <location>
        <begin position="130"/>
        <end position="141"/>
    </location>
</feature>
<accession>A0A2P5BPW9</accession>
<organism evidence="2 3">
    <name type="scientific">Parasponia andersonii</name>
    <name type="common">Sponia andersonii</name>
    <dbReference type="NCBI Taxonomy" id="3476"/>
    <lineage>
        <taxon>Eukaryota</taxon>
        <taxon>Viridiplantae</taxon>
        <taxon>Streptophyta</taxon>
        <taxon>Embryophyta</taxon>
        <taxon>Tracheophyta</taxon>
        <taxon>Spermatophyta</taxon>
        <taxon>Magnoliopsida</taxon>
        <taxon>eudicotyledons</taxon>
        <taxon>Gunneridae</taxon>
        <taxon>Pentapetalae</taxon>
        <taxon>rosids</taxon>
        <taxon>fabids</taxon>
        <taxon>Rosales</taxon>
        <taxon>Cannabaceae</taxon>
        <taxon>Parasponia</taxon>
    </lineage>
</organism>
<name>A0A2P5BPW9_PARAD</name>
<dbReference type="AlphaFoldDB" id="A0A2P5BPW9"/>